<name>A0ABY9P3M7_9GAMM</name>
<gene>
    <name evidence="1" type="ORF">RDV84_16020</name>
</gene>
<evidence type="ECO:0000313" key="1">
    <source>
        <dbReference type="EMBL" id="WMT01486.1"/>
    </source>
</evidence>
<dbReference type="RefSeq" id="WP_309150902.1">
    <property type="nucleotide sequence ID" value="NZ_CP133568.1"/>
</dbReference>
<keyword evidence="2" id="KW-1185">Reference proteome</keyword>
<reference evidence="1 2" key="1">
    <citation type="submission" date="2023-08" db="EMBL/GenBank/DDBJ databases">
        <title>The whole genome sequence of Lysobacter yananisis.</title>
        <authorList>
            <person name="Sun H."/>
        </authorList>
    </citation>
    <scope>NUCLEOTIDE SEQUENCE [LARGE SCALE GENOMIC DNA]</scope>
    <source>
        <strain evidence="1 2">SNNU513</strain>
    </source>
</reference>
<sequence>MDEPVTPPYLWIPGLGPDPDALRRLRERAPRPREPMGEAWFMGGDRQMYAGLMHPDPQAWAARELEHALDALTSGPRCFDHSDEWSQWFDYLLPRVLARADDHRNFELLVTAVFVHCLDPALPGRAPRFRRDLLDTLGRRLMAPSCWLPASADGSDGLLRPLGSGYYKIEPGRAISAACSLVLRYLDAELIDGWIGSVLAIDDASWRCAFVVWLAGAATLVFDDAQPEDMDNPPHLDIGWNGHWLLEGSVPSRNLDRDAPRFGFFAASQREALLASVGRRLDLASLLGWGEALAAGLAADGDRVTTAWQYDDAVITVLDRYGLT</sequence>
<organism evidence="1 2">
    <name type="scientific">Lysobacter yananisis</name>
    <dbReference type="NCBI Taxonomy" id="1003114"/>
    <lineage>
        <taxon>Bacteria</taxon>
        <taxon>Pseudomonadati</taxon>
        <taxon>Pseudomonadota</taxon>
        <taxon>Gammaproteobacteria</taxon>
        <taxon>Lysobacterales</taxon>
        <taxon>Lysobacteraceae</taxon>
        <taxon>Lysobacter</taxon>
    </lineage>
</organism>
<protein>
    <submittedName>
        <fullName evidence="1">Uncharacterized protein</fullName>
    </submittedName>
</protein>
<dbReference type="Proteomes" id="UP001229313">
    <property type="component" value="Chromosome"/>
</dbReference>
<proteinExistence type="predicted"/>
<dbReference type="EMBL" id="CP133568">
    <property type="protein sequence ID" value="WMT01486.1"/>
    <property type="molecule type" value="Genomic_DNA"/>
</dbReference>
<evidence type="ECO:0000313" key="2">
    <source>
        <dbReference type="Proteomes" id="UP001229313"/>
    </source>
</evidence>
<accession>A0ABY9P3M7</accession>